<evidence type="ECO:0000313" key="5">
    <source>
        <dbReference type="Proteomes" id="UP000193207"/>
    </source>
</evidence>
<keyword evidence="5" id="KW-1185">Reference proteome</keyword>
<evidence type="ECO:0000313" key="4">
    <source>
        <dbReference type="EMBL" id="SLN56138.1"/>
    </source>
</evidence>
<feature type="region of interest" description="Disordered" evidence="1">
    <location>
        <begin position="182"/>
        <end position="206"/>
    </location>
</feature>
<dbReference type="PANTHER" id="PTHR36505">
    <property type="entry name" value="BLR1072 PROTEIN"/>
    <property type="match status" value="1"/>
</dbReference>
<dbReference type="Proteomes" id="UP000193207">
    <property type="component" value="Unassembled WGS sequence"/>
</dbReference>
<feature type="signal peptide" evidence="2">
    <location>
        <begin position="1"/>
        <end position="20"/>
    </location>
</feature>
<reference evidence="4 5" key="1">
    <citation type="submission" date="2017-03" db="EMBL/GenBank/DDBJ databases">
        <authorList>
            <person name="Afonso C.L."/>
            <person name="Miller P.J."/>
            <person name="Scott M.A."/>
            <person name="Spackman E."/>
            <person name="Goraichik I."/>
            <person name="Dimitrov K.M."/>
            <person name="Suarez D.L."/>
            <person name="Swayne D.E."/>
        </authorList>
    </citation>
    <scope>NUCLEOTIDE SEQUENCE [LARGE SCALE GENOMIC DNA]</scope>
    <source>
        <strain evidence="4 5">CECT 8110</strain>
    </source>
</reference>
<evidence type="ECO:0000256" key="1">
    <source>
        <dbReference type="SAM" id="MobiDB-lite"/>
    </source>
</evidence>
<feature type="chain" id="PRO_5010887964" evidence="2">
    <location>
        <begin position="21"/>
        <end position="206"/>
    </location>
</feature>
<feature type="compositionally biased region" description="Acidic residues" evidence="1">
    <location>
        <begin position="193"/>
        <end position="206"/>
    </location>
</feature>
<gene>
    <name evidence="4" type="ORF">ROH8110_03066</name>
</gene>
<feature type="domain" description="PRC-barrel" evidence="3">
    <location>
        <begin position="120"/>
        <end position="175"/>
    </location>
</feature>
<dbReference type="InterPro" id="IPR011033">
    <property type="entry name" value="PRC_barrel-like_sf"/>
</dbReference>
<evidence type="ECO:0000259" key="3">
    <source>
        <dbReference type="Pfam" id="PF05239"/>
    </source>
</evidence>
<keyword evidence="2" id="KW-0732">Signal</keyword>
<organism evidence="4 5">
    <name type="scientific">Roseovarius halotolerans</name>
    <dbReference type="NCBI Taxonomy" id="505353"/>
    <lineage>
        <taxon>Bacteria</taxon>
        <taxon>Pseudomonadati</taxon>
        <taxon>Pseudomonadota</taxon>
        <taxon>Alphaproteobacteria</taxon>
        <taxon>Rhodobacterales</taxon>
        <taxon>Roseobacteraceae</taxon>
        <taxon>Roseovarius</taxon>
    </lineage>
</organism>
<feature type="compositionally biased region" description="Low complexity" evidence="1">
    <location>
        <begin position="38"/>
        <end position="95"/>
    </location>
</feature>
<accession>A0A1X6ZN68</accession>
<dbReference type="SUPFAM" id="SSF50346">
    <property type="entry name" value="PRC-barrel domain"/>
    <property type="match status" value="1"/>
</dbReference>
<dbReference type="InterPro" id="IPR027275">
    <property type="entry name" value="PRC-brl_dom"/>
</dbReference>
<dbReference type="RefSeq" id="WP_085818621.1">
    <property type="nucleotide sequence ID" value="NZ_FWFU01000004.1"/>
</dbReference>
<evidence type="ECO:0000256" key="2">
    <source>
        <dbReference type="SAM" id="SignalP"/>
    </source>
</evidence>
<proteinExistence type="predicted"/>
<dbReference type="PANTHER" id="PTHR36505:SF1">
    <property type="entry name" value="BLR1072 PROTEIN"/>
    <property type="match status" value="1"/>
</dbReference>
<sequence length="206" mass="20899">MKRILATTAIVALAASPVLAQSESTDKETTDQTQIEGTADSNATATEESATGTADTGSTDMDAADSGTADSGSADMGTADTGAADADTSDSAMDTTETDMTEGSMDASELTADDRAALTAEDLEGLAVHGPTGESLGEIADLVVSDDGEITKVVIDVGGFLGIGEKPVAVEFSEVTFSRGETEDALHASTSLSEEELENMEAWEAS</sequence>
<dbReference type="AlphaFoldDB" id="A0A1X6ZN68"/>
<dbReference type="Pfam" id="PF05239">
    <property type="entry name" value="PRC"/>
    <property type="match status" value="1"/>
</dbReference>
<protein>
    <submittedName>
        <fullName evidence="4">PRC-barrel domain protein</fullName>
    </submittedName>
</protein>
<feature type="region of interest" description="Disordered" evidence="1">
    <location>
        <begin position="14"/>
        <end position="109"/>
    </location>
</feature>
<dbReference type="Gene3D" id="2.30.30.240">
    <property type="entry name" value="PRC-barrel domain"/>
    <property type="match status" value="1"/>
</dbReference>
<dbReference type="EMBL" id="FWFU01000004">
    <property type="protein sequence ID" value="SLN56138.1"/>
    <property type="molecule type" value="Genomic_DNA"/>
</dbReference>
<name>A0A1X6ZN68_9RHOB</name>